<feature type="compositionally biased region" description="Acidic residues" evidence="1">
    <location>
        <begin position="473"/>
        <end position="486"/>
    </location>
</feature>
<dbReference type="Proteomes" id="UP000323537">
    <property type="component" value="Unassembled WGS sequence"/>
</dbReference>
<dbReference type="GO" id="GO:0030246">
    <property type="term" value="F:carbohydrate binding"/>
    <property type="evidence" value="ECO:0007669"/>
    <property type="project" value="InterPro"/>
</dbReference>
<feature type="compositionally biased region" description="Polar residues" evidence="1">
    <location>
        <begin position="244"/>
        <end position="260"/>
    </location>
</feature>
<dbReference type="InterPro" id="IPR013784">
    <property type="entry name" value="Carb-bd-like_fold"/>
</dbReference>
<dbReference type="Gene3D" id="2.60.40.1120">
    <property type="entry name" value="Carboxypeptidase-like, regulatory domain"/>
    <property type="match status" value="3"/>
</dbReference>
<gene>
    <name evidence="3" type="ORF">SAMN04488066_10927</name>
</gene>
<keyword evidence="2" id="KW-0472">Membrane</keyword>
<dbReference type="SUPFAM" id="SSF49452">
    <property type="entry name" value="Starch-binding domain-like"/>
    <property type="match status" value="1"/>
</dbReference>
<keyword evidence="3" id="KW-0378">Hydrolase</keyword>
<dbReference type="OrthoDB" id="330646at2157"/>
<dbReference type="EMBL" id="FOPZ01000009">
    <property type="protein sequence ID" value="SFH56631.1"/>
    <property type="molecule type" value="Genomic_DNA"/>
</dbReference>
<name>A0A1I3B4I8_9EURY</name>
<dbReference type="InterPro" id="IPR008969">
    <property type="entry name" value="CarboxyPept-like_regulatory"/>
</dbReference>
<sequence>MPSLRIYDTKGNEHSPTGEAGRSNERVKDLFYDGVRLAIETGRERKFTTFFRARETRNARTEQFYAVYTTRDGSMREFIDALRDRIETEWGYTIDDSADDMSVFRALDAGRTSLPGSDQDRAILEELIGSRQGGTVGVRDAENALGLVNEFMGTYNRAAVADSPESNALSDFDLVVAPNGSSAIAPVGDTEERWESTKESIRSRLIDEEIASINESVQTLSREHGLSSSEIRRRVSQRVPALSAPSSGGSTTDRLSSAGSSSRFDMAEIGKYVAIGAIVLIVLIGGFVGASELGYLGGGGGDIAATVNGTVYDANDEPLTTGAEVTLEPAAVPTGNETAPEPVTVTADGGEFAFQNVSAGNYTLSVESTERFAYDNRSVEVPGNTTDLEISPASGIVSGQVVDTETDDPISTNGDGEIDASVELVGGNNETVASATGGSYEFTVGLDGSYTLRASADGYESAERPVESFGEQEPIELESTDTVSEEEESTGVALEGKVTNATSGNAIDVATVEVTIAPGDVRTATSSLIGEYEVTGIPSNGKYRVEVSADGYETESRTVDFSEENQVFEEDFELDPSQS</sequence>
<keyword evidence="3" id="KW-0645">Protease</keyword>
<feature type="region of interest" description="Disordered" evidence="1">
    <location>
        <begin position="1"/>
        <end position="23"/>
    </location>
</feature>
<feature type="region of interest" description="Disordered" evidence="1">
    <location>
        <begin position="237"/>
        <end position="260"/>
    </location>
</feature>
<dbReference type="SUPFAM" id="SSF49464">
    <property type="entry name" value="Carboxypeptidase regulatory domain-like"/>
    <property type="match status" value="2"/>
</dbReference>
<keyword evidence="2" id="KW-0812">Transmembrane</keyword>
<feature type="region of interest" description="Disordered" evidence="1">
    <location>
        <begin position="461"/>
        <end position="486"/>
    </location>
</feature>
<proteinExistence type="predicted"/>
<dbReference type="GO" id="GO:0004180">
    <property type="term" value="F:carboxypeptidase activity"/>
    <property type="evidence" value="ECO:0007669"/>
    <property type="project" value="UniProtKB-KW"/>
</dbReference>
<keyword evidence="3" id="KW-0121">Carboxypeptidase</keyword>
<protein>
    <submittedName>
        <fullName evidence="3">Carboxypeptidase regulatory-like domain-containing protein</fullName>
    </submittedName>
</protein>
<accession>A0A1I3B4I8</accession>
<evidence type="ECO:0000313" key="4">
    <source>
        <dbReference type="Proteomes" id="UP000323537"/>
    </source>
</evidence>
<dbReference type="Pfam" id="PF13620">
    <property type="entry name" value="CarboxypepD_reg"/>
    <property type="match status" value="1"/>
</dbReference>
<evidence type="ECO:0000313" key="3">
    <source>
        <dbReference type="EMBL" id="SFH56631.1"/>
    </source>
</evidence>
<reference evidence="3 4" key="1">
    <citation type="submission" date="2016-10" db="EMBL/GenBank/DDBJ databases">
        <authorList>
            <person name="Varghese N."/>
            <person name="Submissions S."/>
        </authorList>
    </citation>
    <scope>NUCLEOTIDE SEQUENCE [LARGE SCALE GENOMIC DNA]</scope>
    <source>
        <strain evidence="3 4">CGMCC 1.6377</strain>
    </source>
</reference>
<evidence type="ECO:0000256" key="1">
    <source>
        <dbReference type="SAM" id="MobiDB-lite"/>
    </source>
</evidence>
<keyword evidence="4" id="KW-1185">Reference proteome</keyword>
<evidence type="ECO:0000256" key="2">
    <source>
        <dbReference type="SAM" id="Phobius"/>
    </source>
</evidence>
<feature type="transmembrane region" description="Helical" evidence="2">
    <location>
        <begin position="272"/>
        <end position="290"/>
    </location>
</feature>
<organism evidence="3 4">
    <name type="scientific">Halorubrum aquaticum</name>
    <dbReference type="NCBI Taxonomy" id="387340"/>
    <lineage>
        <taxon>Archaea</taxon>
        <taxon>Methanobacteriati</taxon>
        <taxon>Methanobacteriota</taxon>
        <taxon>Stenosarchaea group</taxon>
        <taxon>Halobacteria</taxon>
        <taxon>Halobacteriales</taxon>
        <taxon>Haloferacaceae</taxon>
        <taxon>Halorubrum</taxon>
    </lineage>
</organism>
<keyword evidence="2" id="KW-1133">Transmembrane helix</keyword>
<dbReference type="AlphaFoldDB" id="A0A1I3B4I8"/>
<dbReference type="RefSeq" id="WP_149784468.1">
    <property type="nucleotide sequence ID" value="NZ_BAAADP010000001.1"/>
</dbReference>